<dbReference type="InterPro" id="IPR047057">
    <property type="entry name" value="MerR_fam"/>
</dbReference>
<keyword evidence="4" id="KW-1185">Reference proteome</keyword>
<dbReference type="Gene3D" id="1.10.1660.10">
    <property type="match status" value="2"/>
</dbReference>
<evidence type="ECO:0000256" key="1">
    <source>
        <dbReference type="ARBA" id="ARBA00023125"/>
    </source>
</evidence>
<dbReference type="Pfam" id="PF13411">
    <property type="entry name" value="MerR_1"/>
    <property type="match status" value="2"/>
</dbReference>
<name>A0ABU0WXX5_9PSEU</name>
<reference evidence="3 4" key="1">
    <citation type="submission" date="2017-06" db="EMBL/GenBank/DDBJ databases">
        <title>Cultured bacterium strain Saccharothrix yanglingensis Hhs.015.</title>
        <authorList>
            <person name="Xia Y."/>
        </authorList>
    </citation>
    <scope>NUCLEOTIDE SEQUENCE [LARGE SCALE GENOMIC DNA]</scope>
    <source>
        <strain evidence="3 4">Hhs.015</strain>
    </source>
</reference>
<accession>A0ABU0WXX5</accession>
<dbReference type="PANTHER" id="PTHR30204">
    <property type="entry name" value="REDOX-CYCLING DRUG-SENSING TRANSCRIPTIONAL ACTIVATOR SOXR"/>
    <property type="match status" value="1"/>
</dbReference>
<dbReference type="SUPFAM" id="SSF46955">
    <property type="entry name" value="Putative DNA-binding domain"/>
    <property type="match status" value="2"/>
</dbReference>
<evidence type="ECO:0000259" key="2">
    <source>
        <dbReference type="PROSITE" id="PS50937"/>
    </source>
</evidence>
<evidence type="ECO:0000313" key="3">
    <source>
        <dbReference type="EMBL" id="MDQ2584373.1"/>
    </source>
</evidence>
<dbReference type="PANTHER" id="PTHR30204:SF93">
    <property type="entry name" value="HTH MERR-TYPE DOMAIN-CONTAINING PROTEIN"/>
    <property type="match status" value="1"/>
</dbReference>
<dbReference type="Proteomes" id="UP001225605">
    <property type="component" value="Unassembled WGS sequence"/>
</dbReference>
<keyword evidence="1" id="KW-0238">DNA-binding</keyword>
<feature type="domain" description="HTH merR-type" evidence="2">
    <location>
        <begin position="127"/>
        <end position="195"/>
    </location>
</feature>
<gene>
    <name evidence="3" type="ORF">CKY47_10350</name>
</gene>
<proteinExistence type="predicted"/>
<dbReference type="EMBL" id="NSDM01000003">
    <property type="protein sequence ID" value="MDQ2584373.1"/>
    <property type="molecule type" value="Genomic_DNA"/>
</dbReference>
<dbReference type="SMART" id="SM00422">
    <property type="entry name" value="HTH_MERR"/>
    <property type="match status" value="2"/>
</dbReference>
<dbReference type="PROSITE" id="PS50937">
    <property type="entry name" value="HTH_MERR_2"/>
    <property type="match status" value="1"/>
</dbReference>
<evidence type="ECO:0000313" key="4">
    <source>
        <dbReference type="Proteomes" id="UP001225605"/>
    </source>
</evidence>
<protein>
    <submittedName>
        <fullName evidence="3">MerR family transcriptional regulator</fullName>
    </submittedName>
</protein>
<dbReference type="InterPro" id="IPR000551">
    <property type="entry name" value="MerR-type_HTH_dom"/>
</dbReference>
<comment type="caution">
    <text evidence="3">The sequence shown here is derived from an EMBL/GenBank/DDBJ whole genome shotgun (WGS) entry which is preliminary data.</text>
</comment>
<organism evidence="3 4">
    <name type="scientific">Saccharothrix yanglingensis</name>
    <dbReference type="NCBI Taxonomy" id="659496"/>
    <lineage>
        <taxon>Bacteria</taxon>
        <taxon>Bacillati</taxon>
        <taxon>Actinomycetota</taxon>
        <taxon>Actinomycetes</taxon>
        <taxon>Pseudonocardiales</taxon>
        <taxon>Pseudonocardiaceae</taxon>
        <taxon>Saccharothrix</taxon>
    </lineage>
</organism>
<dbReference type="InterPro" id="IPR009061">
    <property type="entry name" value="DNA-bd_dom_put_sf"/>
</dbReference>
<sequence>MPVEPEAPVALRPVDLARAAGISTQQVRNHLDAGVLPPAGRSPTGYRVLTERHRDALLTYRALGRGYGWEAARTVMRAAHEGREASALAAVDEAHAAAHAQRLALAATAEALEAVAGHPPDTVPRSGLLVGELAARLGVRPSALRVWEAAGLLAPARTTDRYRLYSATDVRDARLVAMLRQARYPLPSIKPIMDRFRESGGTEALRRAVVDREAELARRTRVMLAAAGALDRYLDRYPAEPV</sequence>